<keyword evidence="2" id="KW-1185">Reference proteome</keyword>
<sequence>MHGARAVREEECFRVEWVDRIMTTESMECIQILRGDMKWLKACLVGRIKPMYNVEVVQDALRSDGLNATVCNWNGLLSVIRADSEATKSKIWEVREELLSIWFDELEFLQGFEDKMRVKVLVELKNVSLHLWNTWFFWHLGERWGKVLKVEEETAGLINFDRAMLILEVQYGVSIPEKINVLCNGRLQCINVKVKDYEEERIFIDGGCPVDDGFEGSVDASWFEEEDNNDQFNAVDPTAENAAHAESPQRDIINVPNMLAPARVVIQTDGSVQTIPSESSGVGLFEVQVDSADILFTQQIPSGPNVDIDRPINYSPTVSNASKLIEIEVGLADGNRRGVSKNQGILTSLGEGALSSPIPESRVEHMDMAKAKFRGSDFSRNSTELPEEGSQSLLGLSQSFATPLIPVPVCVGLSSEMRETQETLRMGKSLGVFFAVPTEVALAKLKELEAAEKA</sequence>
<comment type="caution">
    <text evidence="1">The sequence shown here is derived from an EMBL/GenBank/DDBJ whole genome shotgun (WGS) entry which is preliminary data.</text>
</comment>
<dbReference type="Proteomes" id="UP001165190">
    <property type="component" value="Unassembled WGS sequence"/>
</dbReference>
<protein>
    <recommendedName>
        <fullName evidence="3">DUF4283 domain-containing protein</fullName>
    </recommendedName>
</protein>
<name>A0A9W7HVH5_HIBTR</name>
<proteinExistence type="predicted"/>
<gene>
    <name evidence="1" type="ORF">HRI_002180200</name>
</gene>
<evidence type="ECO:0000313" key="1">
    <source>
        <dbReference type="EMBL" id="GMI85109.1"/>
    </source>
</evidence>
<accession>A0A9W7HVH5</accession>
<reference evidence="1" key="1">
    <citation type="submission" date="2023-05" db="EMBL/GenBank/DDBJ databases">
        <title>Genome and transcriptome analyses reveal genes involved in the formation of fine ridges on petal epidermal cells in Hibiscus trionum.</title>
        <authorList>
            <person name="Koshimizu S."/>
            <person name="Masuda S."/>
            <person name="Ishii T."/>
            <person name="Shirasu K."/>
            <person name="Hoshino A."/>
            <person name="Arita M."/>
        </authorList>
    </citation>
    <scope>NUCLEOTIDE SEQUENCE</scope>
    <source>
        <strain evidence="1">Hamamatsu line</strain>
    </source>
</reference>
<evidence type="ECO:0008006" key="3">
    <source>
        <dbReference type="Google" id="ProtNLM"/>
    </source>
</evidence>
<organism evidence="1 2">
    <name type="scientific">Hibiscus trionum</name>
    <name type="common">Flower of an hour</name>
    <dbReference type="NCBI Taxonomy" id="183268"/>
    <lineage>
        <taxon>Eukaryota</taxon>
        <taxon>Viridiplantae</taxon>
        <taxon>Streptophyta</taxon>
        <taxon>Embryophyta</taxon>
        <taxon>Tracheophyta</taxon>
        <taxon>Spermatophyta</taxon>
        <taxon>Magnoliopsida</taxon>
        <taxon>eudicotyledons</taxon>
        <taxon>Gunneridae</taxon>
        <taxon>Pentapetalae</taxon>
        <taxon>rosids</taxon>
        <taxon>malvids</taxon>
        <taxon>Malvales</taxon>
        <taxon>Malvaceae</taxon>
        <taxon>Malvoideae</taxon>
        <taxon>Hibiscus</taxon>
    </lineage>
</organism>
<dbReference type="EMBL" id="BSYR01000020">
    <property type="protein sequence ID" value="GMI85109.1"/>
    <property type="molecule type" value="Genomic_DNA"/>
</dbReference>
<evidence type="ECO:0000313" key="2">
    <source>
        <dbReference type="Proteomes" id="UP001165190"/>
    </source>
</evidence>
<dbReference type="AlphaFoldDB" id="A0A9W7HVH5"/>
<dbReference type="OrthoDB" id="1000944at2759"/>